<dbReference type="RefSeq" id="WP_048895339.1">
    <property type="nucleotide sequence ID" value="NZ_FO818640.1"/>
</dbReference>
<evidence type="ECO:0000256" key="1">
    <source>
        <dbReference type="SAM" id="MobiDB-lite"/>
    </source>
</evidence>
<name>A0A9P1P230_9CYAN</name>
<dbReference type="AlphaFoldDB" id="A0A9P1P230"/>
<feature type="compositionally biased region" description="Acidic residues" evidence="1">
    <location>
        <begin position="155"/>
        <end position="170"/>
    </location>
</feature>
<dbReference type="Proteomes" id="UP000032946">
    <property type="component" value="Chromosome"/>
</dbReference>
<organism evidence="2 3">
    <name type="scientific">Limnospira indica PCC 8005</name>
    <dbReference type="NCBI Taxonomy" id="376219"/>
    <lineage>
        <taxon>Bacteria</taxon>
        <taxon>Bacillati</taxon>
        <taxon>Cyanobacteriota</taxon>
        <taxon>Cyanophyceae</taxon>
        <taxon>Oscillatoriophycideae</taxon>
        <taxon>Oscillatoriales</taxon>
        <taxon>Sirenicapillariaceae</taxon>
        <taxon>Limnospira</taxon>
    </lineage>
</organism>
<reference evidence="2 3" key="1">
    <citation type="submission" date="2014-02" db="EMBL/GenBank/DDBJ databases">
        <authorList>
            <person name="Genoscope - CEA"/>
        </authorList>
    </citation>
    <scope>NUCLEOTIDE SEQUENCE [LARGE SCALE GENOMIC DNA]</scope>
    <source>
        <strain evidence="2 3">PCC 8005</strain>
    </source>
</reference>
<keyword evidence="3" id="KW-1185">Reference proteome</keyword>
<sequence length="614" mass="69436">MREVEERSRRTRDIVRNRNYRQAIDVIEREVKRLEADDKPRARVRFPRDDGDIEIDVRGIIEFAQAMKPKISAEAEDLQDGRTRIGIKAEKIGSTAHGFVDLDEDGNPKGFGGTIDSINDANVSVYLGECEQTMSVTMFGKTVTFARNVCEDDIEEPSETDENETSDDTDNILPPSVGNPPFPLGFSGRLADFFLVHRAGHIGGRFASAKENFFDHFSNGGGAITSSREFFSSIEFSSSSSEVISVQKIGTFPFLLGYQYYRDLHISQGWGYHPVYFSYYLAKYTGTIHNFDGPYPYLATRTCRVTNGRTWSKPNLFGTATIRVCPVHVPYRNPETGTMQSYFVDYTTRGWVVEWSPLPITINNHQPEPPPSLPILRDMNKECCEDLIKMTREIHKALGVRKLLDKSFQVPANMMMPEGRGNHINKDYLEIMSDLFKTIDNYGFDAPVTVKVQDTNKAQEGDQTIELKFNSLGAILKAQTELLIELKGDSANRLNIQIRLAYIMTRMYRTLAKLYYRTSAILDGLGIPIISKVVTLPIEFNVFGKKHWGAGKGFGKDNKKGQEPKLDLNDEDTTEAMLPDLLEIHDYEIEVDEFRAKSNDLYEVLIGIAAKLRS</sequence>
<evidence type="ECO:0000313" key="2">
    <source>
        <dbReference type="EMBL" id="CDM98636.1"/>
    </source>
</evidence>
<evidence type="ECO:0000313" key="3">
    <source>
        <dbReference type="Proteomes" id="UP000032946"/>
    </source>
</evidence>
<proteinExistence type="predicted"/>
<gene>
    <name evidence="2" type="ORF">ARTHRO_61237</name>
</gene>
<dbReference type="EMBL" id="FO818640">
    <property type="protein sequence ID" value="CDM98636.1"/>
    <property type="molecule type" value="Genomic_DNA"/>
</dbReference>
<accession>A0A9P1P230</accession>
<feature type="region of interest" description="Disordered" evidence="1">
    <location>
        <begin position="155"/>
        <end position="174"/>
    </location>
</feature>
<protein>
    <submittedName>
        <fullName evidence="2">Uncharacterized protein</fullName>
    </submittedName>
</protein>